<feature type="domain" description="FAD-binding FR-type" evidence="5">
    <location>
        <begin position="84"/>
        <end position="212"/>
    </location>
</feature>
<dbReference type="InterPro" id="IPR008854">
    <property type="entry name" value="TPMT"/>
</dbReference>
<dbReference type="EMBL" id="CAICTM010000007">
    <property type="protein sequence ID" value="CAB9496631.1"/>
    <property type="molecule type" value="Genomic_DNA"/>
</dbReference>
<feature type="region of interest" description="Disordered" evidence="4">
    <location>
        <begin position="62"/>
        <end position="88"/>
    </location>
</feature>
<dbReference type="SUPFAM" id="SSF53335">
    <property type="entry name" value="S-adenosyl-L-methionine-dependent methyltransferases"/>
    <property type="match status" value="1"/>
</dbReference>
<dbReference type="GO" id="GO:0032259">
    <property type="term" value="P:methylation"/>
    <property type="evidence" value="ECO:0007669"/>
    <property type="project" value="UniProtKB-KW"/>
</dbReference>
<dbReference type="SUPFAM" id="SSF52343">
    <property type="entry name" value="Ferredoxin reductase-like, C-terminal NADP-linked domain"/>
    <property type="match status" value="1"/>
</dbReference>
<reference evidence="6" key="1">
    <citation type="submission" date="2020-06" db="EMBL/GenBank/DDBJ databases">
        <authorList>
            <consortium name="Plant Systems Biology data submission"/>
        </authorList>
    </citation>
    <scope>NUCLEOTIDE SEQUENCE</scope>
    <source>
        <strain evidence="6">D6</strain>
    </source>
</reference>
<organism evidence="6 7">
    <name type="scientific">Seminavis robusta</name>
    <dbReference type="NCBI Taxonomy" id="568900"/>
    <lineage>
        <taxon>Eukaryota</taxon>
        <taxon>Sar</taxon>
        <taxon>Stramenopiles</taxon>
        <taxon>Ochrophyta</taxon>
        <taxon>Bacillariophyta</taxon>
        <taxon>Bacillariophyceae</taxon>
        <taxon>Bacillariophycidae</taxon>
        <taxon>Naviculales</taxon>
        <taxon>Naviculaceae</taxon>
        <taxon>Seminavis</taxon>
    </lineage>
</organism>
<protein>
    <submittedName>
        <fullName evidence="6">Thiopurine S-methyltransferase</fullName>
    </submittedName>
</protein>
<dbReference type="PANTHER" id="PTHR10259">
    <property type="entry name" value="THIOPURINE S-METHYLTRANSFERASE"/>
    <property type="match status" value="1"/>
</dbReference>
<dbReference type="Gene3D" id="3.40.50.80">
    <property type="entry name" value="Nucleotide-binding domain of ferredoxin-NADP reductase (FNR) module"/>
    <property type="match status" value="1"/>
</dbReference>
<dbReference type="Proteomes" id="UP001153069">
    <property type="component" value="Unassembled WGS sequence"/>
</dbReference>
<dbReference type="InterPro" id="IPR017938">
    <property type="entry name" value="Riboflavin_synthase-like_b-brl"/>
</dbReference>
<dbReference type="InterPro" id="IPR017927">
    <property type="entry name" value="FAD-bd_FR_type"/>
</dbReference>
<keyword evidence="7" id="KW-1185">Reference proteome</keyword>
<comment type="caution">
    <text evidence="6">The sequence shown here is derived from an EMBL/GenBank/DDBJ whole genome shotgun (WGS) entry which is preliminary data.</text>
</comment>
<gene>
    <name evidence="6" type="ORF">SEMRO_7_G006010.1</name>
</gene>
<keyword evidence="3" id="KW-0949">S-adenosyl-L-methionine</keyword>
<feature type="compositionally biased region" description="Basic and acidic residues" evidence="4">
    <location>
        <begin position="67"/>
        <end position="79"/>
    </location>
</feature>
<evidence type="ECO:0000256" key="2">
    <source>
        <dbReference type="ARBA" id="ARBA00022679"/>
    </source>
</evidence>
<dbReference type="PROSITE" id="PS51585">
    <property type="entry name" value="SAM_MT_TPMT"/>
    <property type="match status" value="1"/>
</dbReference>
<evidence type="ECO:0000313" key="6">
    <source>
        <dbReference type="EMBL" id="CAB9496631.1"/>
    </source>
</evidence>
<evidence type="ECO:0000256" key="3">
    <source>
        <dbReference type="ARBA" id="ARBA00022691"/>
    </source>
</evidence>
<dbReference type="Gene3D" id="3.40.50.150">
    <property type="entry name" value="Vaccinia Virus protein VP39"/>
    <property type="match status" value="1"/>
</dbReference>
<accession>A0A9N8H0W9</accession>
<dbReference type="Gene3D" id="2.40.30.10">
    <property type="entry name" value="Translation factors"/>
    <property type="match status" value="1"/>
</dbReference>
<evidence type="ECO:0000259" key="5">
    <source>
        <dbReference type="PROSITE" id="PS51384"/>
    </source>
</evidence>
<dbReference type="CDD" id="cd00322">
    <property type="entry name" value="FNR_like"/>
    <property type="match status" value="1"/>
</dbReference>
<name>A0A9N8H0W9_9STRA</name>
<keyword evidence="1" id="KW-0489">Methyltransferase</keyword>
<dbReference type="InterPro" id="IPR039261">
    <property type="entry name" value="FNR_nucleotide-bd"/>
</dbReference>
<proteinExistence type="predicted"/>
<keyword evidence="2" id="KW-0808">Transferase</keyword>
<dbReference type="OrthoDB" id="276151at2759"/>
<evidence type="ECO:0000256" key="1">
    <source>
        <dbReference type="ARBA" id="ARBA00022603"/>
    </source>
</evidence>
<sequence>MSIKKGNAMGDMVHYTRMSSLDESDVNDLCRMILNLSGSVDVLTQTVETVNTIMDNRLSKLELNTGNKEETKEEHKEENEGGEPSQAKARITRIEPLTSDIKSVTVKITKGNVCFEAGQFMGVYDGRRTGLDVGNSIFPGTYSVASPPSALPFITFAIGQDNNPRSLRNFLYNQAKVGDPIMLDQKGSGTVAISPRMVMTPMGGPGGLVLIGGGSAVMGLVSIVEELLSDKEGQKIPSITLIHSNRSNTNVPFYERMTRLDKEIAQFHYKLFITGDTMGPSESPRGAVGRVGVRDLVNVIPGARLFCVCGSGVFCEAMVNSLLNLGVWPGSIRTDYTTRVDPARKLQEIDAAKVHQTSSTRFESCSDATQSKGTMVSTDSGQNYLKTYGIDILLSKIASRLEEEKPDYPLEFLKDEIQKAQEVLPEISNSNAGDPEFWINYYETDMVTWQAPVVSPWLVKYLPDLVGSSSASKRVFVPLCGKSLDLKFLLDNGHHVIGADCSGIACQDFFKENDIPDYIQEVVAHPEGKRIVRHKSKSLPIELYEGDIFDLTPTIIGGTVDAVLDRAALVALPPQIIQNQYLPHITKLLNKQAGGKVLFASVAELPFPKAPPHTYEQNMIESILACFFSKIELKETHRYRVNAGYVSEPIYLLENGGDDDELGAWC</sequence>
<dbReference type="PANTHER" id="PTHR10259:SF11">
    <property type="entry name" value="THIOPURINE S-METHYLTRANSFERASE"/>
    <property type="match status" value="1"/>
</dbReference>
<dbReference type="PROSITE" id="PS51384">
    <property type="entry name" value="FAD_FR"/>
    <property type="match status" value="1"/>
</dbReference>
<dbReference type="GO" id="GO:0008119">
    <property type="term" value="F:thiopurine S-methyltransferase activity"/>
    <property type="evidence" value="ECO:0007669"/>
    <property type="project" value="TreeGrafter"/>
</dbReference>
<dbReference type="AlphaFoldDB" id="A0A9N8H0W9"/>
<dbReference type="Pfam" id="PF05724">
    <property type="entry name" value="TPMT"/>
    <property type="match status" value="1"/>
</dbReference>
<dbReference type="GO" id="GO:0016491">
    <property type="term" value="F:oxidoreductase activity"/>
    <property type="evidence" value="ECO:0007669"/>
    <property type="project" value="InterPro"/>
</dbReference>
<dbReference type="SUPFAM" id="SSF63380">
    <property type="entry name" value="Riboflavin synthase domain-like"/>
    <property type="match status" value="1"/>
</dbReference>
<evidence type="ECO:0000256" key="4">
    <source>
        <dbReference type="SAM" id="MobiDB-lite"/>
    </source>
</evidence>
<dbReference type="InterPro" id="IPR029063">
    <property type="entry name" value="SAM-dependent_MTases_sf"/>
</dbReference>
<evidence type="ECO:0000313" key="7">
    <source>
        <dbReference type="Proteomes" id="UP001153069"/>
    </source>
</evidence>